<proteinExistence type="predicted"/>
<feature type="domain" description="DHHA1" evidence="2">
    <location>
        <begin position="231"/>
        <end position="315"/>
    </location>
</feature>
<dbReference type="RefSeq" id="WP_005605599.1">
    <property type="nucleotide sequence ID" value="NZ_CP102283.1"/>
</dbReference>
<organism evidence="3 4">
    <name type="scientific">Granulicatella adiacens ATCC 49175</name>
    <dbReference type="NCBI Taxonomy" id="638301"/>
    <lineage>
        <taxon>Bacteria</taxon>
        <taxon>Bacillati</taxon>
        <taxon>Bacillota</taxon>
        <taxon>Bacilli</taxon>
        <taxon>Lactobacillales</taxon>
        <taxon>Carnobacteriaceae</taxon>
        <taxon>Granulicatella</taxon>
    </lineage>
</organism>
<name>C8NEX6_9LACT</name>
<dbReference type="InterPro" id="IPR051319">
    <property type="entry name" value="Oligoribo/pAp-PDE_c-di-AMP_PDE"/>
</dbReference>
<dbReference type="PANTHER" id="PTHR47618">
    <property type="entry name" value="BIFUNCTIONAL OLIGORIBONUCLEASE AND PAP PHOSPHATASE NRNA"/>
    <property type="match status" value="1"/>
</dbReference>
<protein>
    <submittedName>
        <fullName evidence="3">DHHA1 domain protein</fullName>
    </submittedName>
</protein>
<reference evidence="3 4" key="1">
    <citation type="submission" date="2009-08" db="EMBL/GenBank/DDBJ databases">
        <authorList>
            <person name="Muzny D."/>
            <person name="Qin X."/>
            <person name="Deng J."/>
            <person name="Jiang H."/>
            <person name="Liu Y."/>
            <person name="Qu J."/>
            <person name="Song X.-Z."/>
            <person name="Zhang L."/>
            <person name="Thornton R."/>
            <person name="Coyle M."/>
            <person name="Francisco L."/>
            <person name="Jackson L."/>
            <person name="Javaid M."/>
            <person name="Korchina V."/>
            <person name="Kovar C."/>
            <person name="Mata R."/>
            <person name="Mathew T."/>
            <person name="Ngo R."/>
            <person name="Nguyen L."/>
            <person name="Nguyen N."/>
            <person name="Okwuonu G."/>
            <person name="Ongeri F."/>
            <person name="Pham C."/>
            <person name="Simmons D."/>
            <person name="Wilczek-Boney K."/>
            <person name="Hale W."/>
            <person name="Jakkamsetti A."/>
            <person name="Pham P."/>
            <person name="Ruth R."/>
            <person name="San Lucas F."/>
            <person name="Warren J."/>
            <person name="Zhang J."/>
            <person name="Zhao Z."/>
            <person name="Zhou C."/>
            <person name="Zhu D."/>
            <person name="Lee S."/>
            <person name="Bess C."/>
            <person name="Blankenburg K."/>
            <person name="Forbes L."/>
            <person name="Fu Q."/>
            <person name="Gubbala S."/>
            <person name="Hirani K."/>
            <person name="Jayaseelan J.C."/>
            <person name="Lara F."/>
            <person name="Munidasa M."/>
            <person name="Palculict T."/>
            <person name="Patil S."/>
            <person name="Pu L.-L."/>
            <person name="Saada N."/>
            <person name="Tang L."/>
            <person name="Weissenberger G."/>
            <person name="Zhu Y."/>
            <person name="Hemphill L."/>
            <person name="Shang Y."/>
            <person name="Youmans B."/>
            <person name="Ayvaz T."/>
            <person name="Ross M."/>
            <person name="Santibanez J."/>
            <person name="Aqrawi P."/>
            <person name="Gross S."/>
            <person name="Joshi V."/>
            <person name="Fowler G."/>
            <person name="Nazareth L."/>
            <person name="Reid J."/>
            <person name="Worley K."/>
            <person name="Petrosino J."/>
            <person name="Highlander S."/>
            <person name="Gibbs R."/>
        </authorList>
    </citation>
    <scope>NUCLEOTIDE SEQUENCE [LARGE SCALE GENOMIC DNA]</scope>
    <source>
        <strain evidence="3 4">ATCC 49175</strain>
    </source>
</reference>
<feature type="domain" description="DDH" evidence="1">
    <location>
        <begin position="19"/>
        <end position="157"/>
    </location>
</feature>
<evidence type="ECO:0000259" key="1">
    <source>
        <dbReference type="Pfam" id="PF01368"/>
    </source>
</evidence>
<evidence type="ECO:0000313" key="4">
    <source>
        <dbReference type="Proteomes" id="UP000005926"/>
    </source>
</evidence>
<gene>
    <name evidence="3" type="ORF">HMPREF0444_0471</name>
</gene>
<dbReference type="PANTHER" id="PTHR47618:SF1">
    <property type="entry name" value="BIFUNCTIONAL OLIGORIBONUCLEASE AND PAP PHOSPHATASE NRNA"/>
    <property type="match status" value="1"/>
</dbReference>
<dbReference type="Gene3D" id="3.10.310.30">
    <property type="match status" value="1"/>
</dbReference>
<evidence type="ECO:0000313" key="3">
    <source>
        <dbReference type="EMBL" id="EEW37830.1"/>
    </source>
</evidence>
<dbReference type="SUPFAM" id="SSF64182">
    <property type="entry name" value="DHH phosphoesterases"/>
    <property type="match status" value="1"/>
</dbReference>
<dbReference type="AlphaFoldDB" id="C8NEX6"/>
<dbReference type="Gene3D" id="3.90.1640.10">
    <property type="entry name" value="inorganic pyrophosphatase (n-terminal core)"/>
    <property type="match status" value="1"/>
</dbReference>
<dbReference type="EMBL" id="ACKZ01000011">
    <property type="protein sequence ID" value="EEW37830.1"/>
    <property type="molecule type" value="Genomic_DNA"/>
</dbReference>
<dbReference type="GO" id="GO:0003676">
    <property type="term" value="F:nucleic acid binding"/>
    <property type="evidence" value="ECO:0007669"/>
    <property type="project" value="InterPro"/>
</dbReference>
<dbReference type="Proteomes" id="UP000005926">
    <property type="component" value="Unassembled WGS sequence"/>
</dbReference>
<accession>C8NEX6</accession>
<comment type="caution">
    <text evidence="3">The sequence shown here is derived from an EMBL/GenBank/DDBJ whole genome shotgun (WGS) entry which is preliminary data.</text>
</comment>
<dbReference type="InterPro" id="IPR038763">
    <property type="entry name" value="DHH_sf"/>
</dbReference>
<sequence>MNYTEFFKKIDAEIKKADSIVILRHESPDPDAIGSQVGLREIIRATYPEKTVYLLGEMPSSLNYIGEMDEITQEQFDASLVIVLDCANTPRIDCPFEVDPSKVIKIDHHPDRDVYGAISFVDTDSSSTSEMLCRFTFDAESTWVMSKEAANALYAGIVGDTGRFLYPSTTTITFSMVSKLLEFDVDISGIAYQMITNPVSVSRLAGYIYQNMEISDNGVAATVLTQEHLKTYGIEEDQTHGVISLPSTVEGIHCWGLFVEQPDGTYRVNLRSKGPIVNTIAQNHGGGGHPLASGAVVSTLDEVQQIVSELNDSAKEFLNK</sequence>
<dbReference type="Pfam" id="PF02272">
    <property type="entry name" value="DHHA1"/>
    <property type="match status" value="1"/>
</dbReference>
<dbReference type="Pfam" id="PF01368">
    <property type="entry name" value="DHH"/>
    <property type="match status" value="1"/>
</dbReference>
<dbReference type="HOGENOM" id="CLU_039720_1_0_9"/>
<dbReference type="GeneID" id="78413198"/>
<dbReference type="InterPro" id="IPR001667">
    <property type="entry name" value="DDH_dom"/>
</dbReference>
<evidence type="ECO:0000259" key="2">
    <source>
        <dbReference type="Pfam" id="PF02272"/>
    </source>
</evidence>
<dbReference type="STRING" id="638301.HMPREF0444_0471"/>
<dbReference type="InterPro" id="IPR003156">
    <property type="entry name" value="DHHA1_dom"/>
</dbReference>
<dbReference type="eggNOG" id="COG0618">
    <property type="taxonomic scope" value="Bacteria"/>
</dbReference>
<keyword evidence="4" id="KW-1185">Reference proteome</keyword>